<feature type="transmembrane region" description="Helical" evidence="1">
    <location>
        <begin position="46"/>
        <end position="67"/>
    </location>
</feature>
<sequence>MNFKRLAKHFPELATKTPAEQQALLTQAYQNAFAAEHKMKLWRSNLLSALLMAGLCFLFVLVLRPALGMSQQTSAIVLMLIAFPVYFFIQQRRFINQLRRSLHKLLP</sequence>
<dbReference type="RefSeq" id="WP_310068298.1">
    <property type="nucleotide sequence ID" value="NZ_JAVDVX010000001.1"/>
</dbReference>
<keyword evidence="1" id="KW-0472">Membrane</keyword>
<reference evidence="2 3" key="1">
    <citation type="submission" date="2023-07" db="EMBL/GenBank/DDBJ databases">
        <title>Sorghum-associated microbial communities from plants grown in Nebraska, USA.</title>
        <authorList>
            <person name="Schachtman D."/>
        </authorList>
    </citation>
    <scope>NUCLEOTIDE SEQUENCE [LARGE SCALE GENOMIC DNA]</scope>
    <source>
        <strain evidence="2 3">BE190</strain>
    </source>
</reference>
<accession>A0ABU1UTN4</accession>
<comment type="caution">
    <text evidence="2">The sequence shown here is derived from an EMBL/GenBank/DDBJ whole genome shotgun (WGS) entry which is preliminary data.</text>
</comment>
<name>A0ABU1UTN4_9GAMM</name>
<dbReference type="Proteomes" id="UP001253595">
    <property type="component" value="Unassembled WGS sequence"/>
</dbReference>
<feature type="transmembrane region" description="Helical" evidence="1">
    <location>
        <begin position="73"/>
        <end position="89"/>
    </location>
</feature>
<gene>
    <name evidence="2" type="ORF">J2X05_000539</name>
</gene>
<protein>
    <submittedName>
        <fullName evidence="2">Cation transport ATPase</fullName>
    </submittedName>
</protein>
<evidence type="ECO:0000256" key="1">
    <source>
        <dbReference type="SAM" id="Phobius"/>
    </source>
</evidence>
<organism evidence="2 3">
    <name type="scientific">Cellvibrio fibrivorans</name>
    <dbReference type="NCBI Taxonomy" id="126350"/>
    <lineage>
        <taxon>Bacteria</taxon>
        <taxon>Pseudomonadati</taxon>
        <taxon>Pseudomonadota</taxon>
        <taxon>Gammaproteobacteria</taxon>
        <taxon>Cellvibrionales</taxon>
        <taxon>Cellvibrionaceae</taxon>
        <taxon>Cellvibrio</taxon>
    </lineage>
</organism>
<dbReference type="EMBL" id="JAVDVX010000001">
    <property type="protein sequence ID" value="MDR7088536.1"/>
    <property type="molecule type" value="Genomic_DNA"/>
</dbReference>
<proteinExistence type="predicted"/>
<evidence type="ECO:0000313" key="2">
    <source>
        <dbReference type="EMBL" id="MDR7088536.1"/>
    </source>
</evidence>
<keyword evidence="1" id="KW-0812">Transmembrane</keyword>
<keyword evidence="3" id="KW-1185">Reference proteome</keyword>
<keyword evidence="1" id="KW-1133">Transmembrane helix</keyword>
<evidence type="ECO:0000313" key="3">
    <source>
        <dbReference type="Proteomes" id="UP001253595"/>
    </source>
</evidence>